<keyword evidence="9" id="KW-1185">Reference proteome</keyword>
<feature type="transmembrane region" description="Helical" evidence="6">
    <location>
        <begin position="168"/>
        <end position="192"/>
    </location>
</feature>
<evidence type="ECO:0000259" key="7">
    <source>
        <dbReference type="Pfam" id="PF20684"/>
    </source>
</evidence>
<proteinExistence type="inferred from homology"/>
<keyword evidence="4 6" id="KW-0472">Membrane</keyword>
<accession>A0A6A6V5H3</accession>
<evidence type="ECO:0000313" key="9">
    <source>
        <dbReference type="Proteomes" id="UP000799440"/>
    </source>
</evidence>
<protein>
    <recommendedName>
        <fullName evidence="7">Rhodopsin domain-containing protein</fullName>
    </recommendedName>
</protein>
<dbReference type="Proteomes" id="UP000799440">
    <property type="component" value="Unassembled WGS sequence"/>
</dbReference>
<name>A0A6A6V5H3_9PLEO</name>
<dbReference type="InterPro" id="IPR049326">
    <property type="entry name" value="Rhodopsin_dom_fungi"/>
</dbReference>
<evidence type="ECO:0000256" key="4">
    <source>
        <dbReference type="ARBA" id="ARBA00023136"/>
    </source>
</evidence>
<feature type="transmembrane region" description="Helical" evidence="6">
    <location>
        <begin position="204"/>
        <end position="224"/>
    </location>
</feature>
<evidence type="ECO:0000313" key="8">
    <source>
        <dbReference type="EMBL" id="KAF2744974.1"/>
    </source>
</evidence>
<evidence type="ECO:0000256" key="5">
    <source>
        <dbReference type="ARBA" id="ARBA00038359"/>
    </source>
</evidence>
<keyword evidence="2 6" id="KW-0812">Transmembrane</keyword>
<gene>
    <name evidence="8" type="ORF">M011DRAFT_460462</name>
</gene>
<feature type="transmembrane region" description="Helical" evidence="6">
    <location>
        <begin position="124"/>
        <end position="144"/>
    </location>
</feature>
<comment type="similarity">
    <text evidence="5">Belongs to the SAT4 family.</text>
</comment>
<evidence type="ECO:0000256" key="3">
    <source>
        <dbReference type="ARBA" id="ARBA00022989"/>
    </source>
</evidence>
<keyword evidence="3 6" id="KW-1133">Transmembrane helix</keyword>
<dbReference type="AlphaFoldDB" id="A0A6A6V5H3"/>
<dbReference type="InterPro" id="IPR052337">
    <property type="entry name" value="SAT4-like"/>
</dbReference>
<comment type="subcellular location">
    <subcellularLocation>
        <location evidence="1">Membrane</location>
        <topology evidence="1">Multi-pass membrane protein</topology>
    </subcellularLocation>
</comment>
<dbReference type="PANTHER" id="PTHR33048">
    <property type="entry name" value="PTH11-LIKE INTEGRAL MEMBRANE PROTEIN (AFU_ORTHOLOGUE AFUA_5G11245)"/>
    <property type="match status" value="1"/>
</dbReference>
<dbReference type="PANTHER" id="PTHR33048:SF124">
    <property type="entry name" value="INTEGRAL MEMBRANE PROTEIN"/>
    <property type="match status" value="1"/>
</dbReference>
<sequence length="366" mass="40673">MDPRTPLFPAPEGYIVNLDNPQRSGVAANLWVGSVGIVLSTILFSIRIYTKTFLARNFSADDVQYSRGTLGIHIWELPGNLTNSTFNLITIASIIYCPFLACAKFSLLFFYLRLSRLPWFRIAVFANMFLVVGYNIALVFPLIFTCNPIMKNFDITITEGTCLDRTPLYMATAVLNIVTDVILLVLPIPMVLKLQMPKVQKAGVLCIFGVGSMTCITSAVRFVLLFPMRKTIDQTWAIVTPGLWILIEANLVIITGSLPVMRLFLRHVAPRLIGESSLQSHTGRKPGTGYGNGSRLRHTELRSIRSKPVLLNKYGRMSDDGVSVQSEERTAGWRNDAGSETWIVQGPGTGIRKTETTVIRSEVIGR</sequence>
<evidence type="ECO:0000256" key="2">
    <source>
        <dbReference type="ARBA" id="ARBA00022692"/>
    </source>
</evidence>
<evidence type="ECO:0000256" key="1">
    <source>
        <dbReference type="ARBA" id="ARBA00004141"/>
    </source>
</evidence>
<dbReference type="Pfam" id="PF20684">
    <property type="entry name" value="Fung_rhodopsin"/>
    <property type="match status" value="1"/>
</dbReference>
<feature type="domain" description="Rhodopsin" evidence="7">
    <location>
        <begin position="64"/>
        <end position="266"/>
    </location>
</feature>
<evidence type="ECO:0000256" key="6">
    <source>
        <dbReference type="SAM" id="Phobius"/>
    </source>
</evidence>
<dbReference type="GO" id="GO:0016020">
    <property type="term" value="C:membrane"/>
    <property type="evidence" value="ECO:0007669"/>
    <property type="project" value="UniProtKB-SubCell"/>
</dbReference>
<dbReference type="OrthoDB" id="5342292at2759"/>
<dbReference type="EMBL" id="MU006585">
    <property type="protein sequence ID" value="KAF2744974.1"/>
    <property type="molecule type" value="Genomic_DNA"/>
</dbReference>
<reference evidence="8" key="1">
    <citation type="journal article" date="2020" name="Stud. Mycol.">
        <title>101 Dothideomycetes genomes: a test case for predicting lifestyles and emergence of pathogens.</title>
        <authorList>
            <person name="Haridas S."/>
            <person name="Albert R."/>
            <person name="Binder M."/>
            <person name="Bloem J."/>
            <person name="Labutti K."/>
            <person name="Salamov A."/>
            <person name="Andreopoulos B."/>
            <person name="Baker S."/>
            <person name="Barry K."/>
            <person name="Bills G."/>
            <person name="Bluhm B."/>
            <person name="Cannon C."/>
            <person name="Castanera R."/>
            <person name="Culley D."/>
            <person name="Daum C."/>
            <person name="Ezra D."/>
            <person name="Gonzalez J."/>
            <person name="Henrissat B."/>
            <person name="Kuo A."/>
            <person name="Liang C."/>
            <person name="Lipzen A."/>
            <person name="Lutzoni F."/>
            <person name="Magnuson J."/>
            <person name="Mondo S."/>
            <person name="Nolan M."/>
            <person name="Ohm R."/>
            <person name="Pangilinan J."/>
            <person name="Park H.-J."/>
            <person name="Ramirez L."/>
            <person name="Alfaro M."/>
            <person name="Sun H."/>
            <person name="Tritt A."/>
            <person name="Yoshinaga Y."/>
            <person name="Zwiers L.-H."/>
            <person name="Turgeon B."/>
            <person name="Goodwin S."/>
            <person name="Spatafora J."/>
            <person name="Crous P."/>
            <person name="Grigoriev I."/>
        </authorList>
    </citation>
    <scope>NUCLEOTIDE SEQUENCE</scope>
    <source>
        <strain evidence="8">CBS 119925</strain>
    </source>
</reference>
<feature type="transmembrane region" description="Helical" evidence="6">
    <location>
        <begin position="88"/>
        <end position="112"/>
    </location>
</feature>
<feature type="transmembrane region" description="Helical" evidence="6">
    <location>
        <begin position="30"/>
        <end position="49"/>
    </location>
</feature>
<organism evidence="8 9">
    <name type="scientific">Sporormia fimetaria CBS 119925</name>
    <dbReference type="NCBI Taxonomy" id="1340428"/>
    <lineage>
        <taxon>Eukaryota</taxon>
        <taxon>Fungi</taxon>
        <taxon>Dikarya</taxon>
        <taxon>Ascomycota</taxon>
        <taxon>Pezizomycotina</taxon>
        <taxon>Dothideomycetes</taxon>
        <taxon>Pleosporomycetidae</taxon>
        <taxon>Pleosporales</taxon>
        <taxon>Sporormiaceae</taxon>
        <taxon>Sporormia</taxon>
    </lineage>
</organism>
<feature type="transmembrane region" description="Helical" evidence="6">
    <location>
        <begin position="244"/>
        <end position="265"/>
    </location>
</feature>